<evidence type="ECO:0000313" key="3">
    <source>
        <dbReference type="EMBL" id="KAK6765735.1"/>
    </source>
</evidence>
<organism evidence="3 4">
    <name type="scientific">Necator americanus</name>
    <name type="common">Human hookworm</name>
    <dbReference type="NCBI Taxonomy" id="51031"/>
    <lineage>
        <taxon>Eukaryota</taxon>
        <taxon>Metazoa</taxon>
        <taxon>Ecdysozoa</taxon>
        <taxon>Nematoda</taxon>
        <taxon>Chromadorea</taxon>
        <taxon>Rhabditida</taxon>
        <taxon>Rhabditina</taxon>
        <taxon>Rhabditomorpha</taxon>
        <taxon>Strongyloidea</taxon>
        <taxon>Ancylostomatidae</taxon>
        <taxon>Bunostominae</taxon>
        <taxon>Necator</taxon>
    </lineage>
</organism>
<feature type="transmembrane region" description="Helical" evidence="1">
    <location>
        <begin position="499"/>
        <end position="522"/>
    </location>
</feature>
<dbReference type="PANTHER" id="PTHR23252">
    <property type="entry name" value="INTIMAL THICKNESS RECEPTOR-RELATED"/>
    <property type="match status" value="1"/>
</dbReference>
<keyword evidence="1" id="KW-0812">Transmembrane</keyword>
<feature type="domain" description="GPR180/TMEM145 transmembrane" evidence="2">
    <location>
        <begin position="299"/>
        <end position="517"/>
    </location>
</feature>
<keyword evidence="1" id="KW-1133">Transmembrane helix</keyword>
<comment type="caution">
    <text evidence="3">The sequence shown here is derived from an EMBL/GenBank/DDBJ whole genome shotgun (WGS) entry which is preliminary data.</text>
</comment>
<keyword evidence="1" id="KW-0472">Membrane</keyword>
<feature type="transmembrane region" description="Helical" evidence="1">
    <location>
        <begin position="357"/>
        <end position="378"/>
    </location>
</feature>
<dbReference type="EMBL" id="JAVFWL010000006">
    <property type="protein sequence ID" value="KAK6765735.1"/>
    <property type="molecule type" value="Genomic_DNA"/>
</dbReference>
<feature type="transmembrane region" description="Helical" evidence="1">
    <location>
        <begin position="433"/>
        <end position="451"/>
    </location>
</feature>
<accession>A0ABR1ETI4</accession>
<feature type="transmembrane region" description="Helical" evidence="1">
    <location>
        <begin position="399"/>
        <end position="421"/>
    </location>
</feature>
<name>A0ABR1ETI4_NECAM</name>
<dbReference type="PANTHER" id="PTHR23252:SF43">
    <property type="entry name" value="INTIMAL THICKNESS RELATED RECEPTOR IRP DOMAIN-CONTAINING PROTEIN"/>
    <property type="match status" value="1"/>
</dbReference>
<feature type="transmembrane region" description="Helical" evidence="1">
    <location>
        <begin position="325"/>
        <end position="351"/>
    </location>
</feature>
<feature type="transmembrane region" description="Helical" evidence="1">
    <location>
        <begin position="472"/>
        <end position="493"/>
    </location>
</feature>
<evidence type="ECO:0000256" key="1">
    <source>
        <dbReference type="SAM" id="Phobius"/>
    </source>
</evidence>
<dbReference type="InterPro" id="IPR019336">
    <property type="entry name" value="GPR180/TMEM145_TM"/>
</dbReference>
<dbReference type="InterPro" id="IPR047831">
    <property type="entry name" value="GPR180/TMEM145"/>
</dbReference>
<dbReference type="Proteomes" id="UP001303046">
    <property type="component" value="Unassembled WGS sequence"/>
</dbReference>
<reference evidence="3 4" key="1">
    <citation type="submission" date="2023-08" db="EMBL/GenBank/DDBJ databases">
        <title>A Necator americanus chromosomal reference genome.</title>
        <authorList>
            <person name="Ilik V."/>
            <person name="Petrzelkova K.J."/>
            <person name="Pardy F."/>
            <person name="Fuh T."/>
            <person name="Niatou-Singa F.S."/>
            <person name="Gouil Q."/>
            <person name="Baker L."/>
            <person name="Ritchie M.E."/>
            <person name="Jex A.R."/>
            <person name="Gazzola D."/>
            <person name="Li H."/>
            <person name="Toshio Fujiwara R."/>
            <person name="Zhan B."/>
            <person name="Aroian R.V."/>
            <person name="Pafco B."/>
            <person name="Schwarz E.M."/>
        </authorList>
    </citation>
    <scope>NUCLEOTIDE SEQUENCE [LARGE SCALE GENOMIC DNA]</scope>
    <source>
        <strain evidence="3 4">Aroian</strain>
        <tissue evidence="3">Whole animal</tissue>
    </source>
</reference>
<gene>
    <name evidence="3" type="primary">Necator_chrX.g25733</name>
    <name evidence="3" type="ORF">RB195_025567</name>
</gene>
<protein>
    <recommendedName>
        <fullName evidence="2">GPR180/TMEM145 transmembrane domain-containing protein</fullName>
    </recommendedName>
</protein>
<feature type="transmembrane region" description="Helical" evidence="1">
    <location>
        <begin position="294"/>
        <end position="313"/>
    </location>
</feature>
<keyword evidence="4" id="KW-1185">Reference proteome</keyword>
<dbReference type="Pfam" id="PF10192">
    <property type="entry name" value="GPR180-TMEM145_TM"/>
    <property type="match status" value="1"/>
</dbReference>
<proteinExistence type="predicted"/>
<evidence type="ECO:0000313" key="4">
    <source>
        <dbReference type="Proteomes" id="UP001303046"/>
    </source>
</evidence>
<sequence length="578" mass="65549">MASSRVGQSDDVVLKLSGLHYQIFDGRFRCKPTLLAGPTCGIQGCHESVLAQQKQEVHPLNPPASLRNHKNEGEMIRKWVTLKIIITILVTAVTDAVHVTGKWNTGSERVKIVTKFGFQQTSVLDRKNTRGFVYGNVTSSASVNSTRQFLFALVPQTLIASFHSDSKYAVSCGVMMQNISRLGFESRCFTDGKRGDIFRWIPCAKGQLCHEEDDPRVVVPGWQMTMQVEEPSTAEYWYIVFLACKLDKECRWVHSDASVLVDYNIWLTNGRPSSSGASPLTWQFSFDEQDTLEIYIVTLVVYIVLSAIMSRGLQLSKTSSPPGRLRMLNFIITMKAAGVALQSLNVFVFALDGEGLFIARVVGEILRVAGIELLWLLLLLLSRGWGLYPWTSVSSRTCIIIWAVLATTHFILFICNFIFLYDVLHEVDVFSSWPGYGQLLIRILLALWFLVEIRKLIMRERSEERATFIAHIGSGFLVWFVYLPGLGVIASFISQLWRFKIILGITTFANYVALACLVHLFWPTSSYRKFFHDGLYMHRRMERTESHEMHDLERLLLETDDSDADFPEVDSSTSLHVI</sequence>
<evidence type="ECO:0000259" key="2">
    <source>
        <dbReference type="Pfam" id="PF10192"/>
    </source>
</evidence>